<dbReference type="InterPro" id="IPR039032">
    <property type="entry name" value="Rim-like"/>
</dbReference>
<dbReference type="CTD" id="22999"/>
<reference evidence="16 17" key="1">
    <citation type="journal article" date="2010" name="Nature">
        <title>The genome of a songbird.</title>
        <authorList>
            <person name="Warren W.C."/>
            <person name="Clayton D.F."/>
            <person name="Ellegren H."/>
            <person name="Arnold A.P."/>
            <person name="Hillier L.W."/>
            <person name="Kunstner A."/>
            <person name="Searle S."/>
            <person name="White S."/>
            <person name="Vilella A.J."/>
            <person name="Fairley S."/>
            <person name="Heger A."/>
            <person name="Kong L."/>
            <person name="Ponting C.P."/>
            <person name="Jarvis E.D."/>
            <person name="Mello C.V."/>
            <person name="Minx P."/>
            <person name="Lovell P."/>
            <person name="Velho T.A."/>
            <person name="Ferris M."/>
            <person name="Balakrishnan C.N."/>
            <person name="Sinha S."/>
            <person name="Blatti C."/>
            <person name="London S.E."/>
            <person name="Li Y."/>
            <person name="Lin Y.C."/>
            <person name="George J."/>
            <person name="Sweedler J."/>
            <person name="Southey B."/>
            <person name="Gunaratne P."/>
            <person name="Watson M."/>
            <person name="Nam K."/>
            <person name="Backstrom N."/>
            <person name="Smeds L."/>
            <person name="Nabholz B."/>
            <person name="Itoh Y."/>
            <person name="Whitney O."/>
            <person name="Pfenning A.R."/>
            <person name="Howard J."/>
            <person name="Volker M."/>
            <person name="Skinner B.M."/>
            <person name="Griffin D.K."/>
            <person name="Ye L."/>
            <person name="McLaren W.M."/>
            <person name="Flicek P."/>
            <person name="Quesada V."/>
            <person name="Velasco G."/>
            <person name="Lopez-Otin C."/>
            <person name="Puente X.S."/>
            <person name="Olender T."/>
            <person name="Lancet D."/>
            <person name="Smit A.F."/>
            <person name="Hubley R."/>
            <person name="Konkel M.K."/>
            <person name="Walker J.A."/>
            <person name="Batzer M.A."/>
            <person name="Gu W."/>
            <person name="Pollock D.D."/>
            <person name="Chen L."/>
            <person name="Cheng Z."/>
            <person name="Eichler E.E."/>
            <person name="Stapley J."/>
            <person name="Slate J."/>
            <person name="Ekblom R."/>
            <person name="Birkhead T."/>
            <person name="Burke T."/>
            <person name="Burt D."/>
            <person name="Scharff C."/>
            <person name="Adam I."/>
            <person name="Richard H."/>
            <person name="Sultan M."/>
            <person name="Soldatov A."/>
            <person name="Lehrach H."/>
            <person name="Edwards S.V."/>
            <person name="Yang S.P."/>
            <person name="Li X."/>
            <person name="Graves T."/>
            <person name="Fulton L."/>
            <person name="Nelson J."/>
            <person name="Chinwalla A."/>
            <person name="Hou S."/>
            <person name="Mardis E.R."/>
            <person name="Wilson R.K."/>
        </authorList>
    </citation>
    <scope>NUCLEOTIDE SEQUENCE [LARGE SCALE GENOMIC DNA]</scope>
</reference>
<feature type="compositionally biased region" description="Low complexity" evidence="11">
    <location>
        <begin position="197"/>
        <end position="210"/>
    </location>
</feature>
<feature type="compositionally biased region" description="Pro residues" evidence="11">
    <location>
        <begin position="9"/>
        <end position="20"/>
    </location>
</feature>
<dbReference type="Pfam" id="PF00595">
    <property type="entry name" value="PDZ"/>
    <property type="match status" value="1"/>
</dbReference>
<feature type="compositionally biased region" description="Low complexity" evidence="11">
    <location>
        <begin position="1145"/>
        <end position="1166"/>
    </location>
</feature>
<dbReference type="SUPFAM" id="SSF57903">
    <property type="entry name" value="FYVE/PHD zinc finger"/>
    <property type="match status" value="1"/>
</dbReference>
<feature type="coiled-coil region" evidence="10">
    <location>
        <begin position="40"/>
        <end position="81"/>
    </location>
</feature>
<evidence type="ECO:0000259" key="15">
    <source>
        <dbReference type="PROSITE" id="PS50916"/>
    </source>
</evidence>
<dbReference type="RefSeq" id="XP_030123277.1">
    <property type="nucleotide sequence ID" value="XM_030267417.4"/>
</dbReference>
<evidence type="ECO:0000256" key="3">
    <source>
        <dbReference type="ARBA" id="ARBA00022737"/>
    </source>
</evidence>
<dbReference type="CDD" id="cd06714">
    <property type="entry name" value="PDZ_RIM-like"/>
    <property type="match status" value="1"/>
</dbReference>
<feature type="compositionally biased region" description="Basic and acidic residues" evidence="11">
    <location>
        <begin position="274"/>
        <end position="328"/>
    </location>
</feature>
<feature type="compositionally biased region" description="Basic and acidic residues" evidence="11">
    <location>
        <begin position="435"/>
        <end position="445"/>
    </location>
</feature>
<dbReference type="GO" id="GO:0030154">
    <property type="term" value="P:cell differentiation"/>
    <property type="evidence" value="ECO:0007669"/>
    <property type="project" value="UniProtKB-KW"/>
</dbReference>
<feature type="compositionally biased region" description="Polar residues" evidence="11">
    <location>
        <begin position="911"/>
        <end position="922"/>
    </location>
</feature>
<feature type="region of interest" description="Disordered" evidence="11">
    <location>
        <begin position="1021"/>
        <end position="1078"/>
    </location>
</feature>
<evidence type="ECO:0000259" key="12">
    <source>
        <dbReference type="PROSITE" id="PS50004"/>
    </source>
</evidence>
<dbReference type="CDD" id="cd04031">
    <property type="entry name" value="C2A_RIM1alpha"/>
    <property type="match status" value="1"/>
</dbReference>
<dbReference type="InterPro" id="IPR011011">
    <property type="entry name" value="Znf_FYVE_PHD"/>
</dbReference>
<reference evidence="16" key="2">
    <citation type="submission" date="2025-08" db="UniProtKB">
        <authorList>
            <consortium name="Ensembl"/>
        </authorList>
    </citation>
    <scope>IDENTIFICATION</scope>
</reference>
<dbReference type="SMART" id="SM00228">
    <property type="entry name" value="PDZ"/>
    <property type="match status" value="1"/>
</dbReference>
<evidence type="ECO:0000259" key="14">
    <source>
        <dbReference type="PROSITE" id="PS50178"/>
    </source>
</evidence>
<dbReference type="Gene3D" id="3.30.40.10">
    <property type="entry name" value="Zinc/RING finger domain, C3HC4 (zinc finger)"/>
    <property type="match status" value="1"/>
</dbReference>
<dbReference type="GO" id="GO:0008270">
    <property type="term" value="F:zinc ion binding"/>
    <property type="evidence" value="ECO:0007669"/>
    <property type="project" value="UniProtKB-KW"/>
</dbReference>
<feature type="compositionally biased region" description="Basic and acidic residues" evidence="11">
    <location>
        <begin position="969"/>
        <end position="986"/>
    </location>
</feature>
<dbReference type="PROSITE" id="PS50916">
    <property type="entry name" value="RABBD"/>
    <property type="match status" value="1"/>
</dbReference>
<evidence type="ECO:0000313" key="16">
    <source>
        <dbReference type="Ensembl" id="ENSTGUP00000032613.1"/>
    </source>
</evidence>
<feature type="compositionally biased region" description="Acidic residues" evidence="11">
    <location>
        <begin position="520"/>
        <end position="530"/>
    </location>
</feature>
<evidence type="ECO:0000256" key="5">
    <source>
        <dbReference type="ARBA" id="ARBA00022782"/>
    </source>
</evidence>
<keyword evidence="1" id="KW-0597">Phosphoprotein</keyword>
<dbReference type="FunFam" id="2.60.40.150:FF:000003">
    <property type="entry name" value="Regulating synaptic membrane exocytosis protein 2"/>
    <property type="match status" value="1"/>
</dbReference>
<evidence type="ECO:0000256" key="8">
    <source>
        <dbReference type="ARBA" id="ARBA00034103"/>
    </source>
</evidence>
<evidence type="ECO:0000256" key="9">
    <source>
        <dbReference type="PROSITE-ProRule" id="PRU00091"/>
    </source>
</evidence>
<keyword evidence="2" id="KW-0479">Metal-binding</keyword>
<dbReference type="Ensembl" id="ENSTGUT00000032866.1">
    <property type="protein sequence ID" value="ENSTGUP00000032613.1"/>
    <property type="gene ID" value="ENSTGUG00000012695.2"/>
</dbReference>
<dbReference type="Proteomes" id="UP000007754">
    <property type="component" value="Chromosome 3"/>
</dbReference>
<feature type="region of interest" description="Disordered" evidence="11">
    <location>
        <begin position="1244"/>
        <end position="1295"/>
    </location>
</feature>
<evidence type="ECO:0000256" key="10">
    <source>
        <dbReference type="SAM" id="Coils"/>
    </source>
</evidence>
<dbReference type="Pfam" id="PF00168">
    <property type="entry name" value="C2"/>
    <property type="match status" value="2"/>
</dbReference>
<feature type="domain" description="C2" evidence="12">
    <location>
        <begin position="1338"/>
        <end position="1456"/>
    </location>
</feature>
<dbReference type="GO" id="GO:0048167">
    <property type="term" value="P:regulation of synaptic plasticity"/>
    <property type="evidence" value="ECO:0007669"/>
    <property type="project" value="TreeGrafter"/>
</dbReference>
<dbReference type="CDD" id="cd04028">
    <property type="entry name" value="C2B_RIM1alpha"/>
    <property type="match status" value="1"/>
</dbReference>
<evidence type="ECO:0000256" key="6">
    <source>
        <dbReference type="ARBA" id="ARBA00022833"/>
    </source>
</evidence>
<organism evidence="16 17">
    <name type="scientific">Taeniopygia guttata</name>
    <name type="common">Zebra finch</name>
    <name type="synonym">Poephila guttata</name>
    <dbReference type="NCBI Taxonomy" id="59729"/>
    <lineage>
        <taxon>Eukaryota</taxon>
        <taxon>Metazoa</taxon>
        <taxon>Chordata</taxon>
        <taxon>Craniata</taxon>
        <taxon>Vertebrata</taxon>
        <taxon>Euteleostomi</taxon>
        <taxon>Archelosauria</taxon>
        <taxon>Archosauria</taxon>
        <taxon>Dinosauria</taxon>
        <taxon>Saurischia</taxon>
        <taxon>Theropoda</taxon>
        <taxon>Coelurosauria</taxon>
        <taxon>Aves</taxon>
        <taxon>Neognathae</taxon>
        <taxon>Neoaves</taxon>
        <taxon>Telluraves</taxon>
        <taxon>Australaves</taxon>
        <taxon>Passeriformes</taxon>
        <taxon>Passeroidea</taxon>
        <taxon>Estrildidae</taxon>
        <taxon>Estrildinae</taxon>
        <taxon>Taeniopygia</taxon>
    </lineage>
</organism>
<dbReference type="GeneTree" id="ENSGT00940000155134"/>
<dbReference type="Gene3D" id="2.30.42.10">
    <property type="match status" value="1"/>
</dbReference>
<dbReference type="GO" id="GO:0042734">
    <property type="term" value="C:presynaptic membrane"/>
    <property type="evidence" value="ECO:0007669"/>
    <property type="project" value="TreeGrafter"/>
</dbReference>
<feature type="domain" description="C2" evidence="12">
    <location>
        <begin position="717"/>
        <end position="840"/>
    </location>
</feature>
<feature type="compositionally biased region" description="Basic and acidic residues" evidence="11">
    <location>
        <begin position="178"/>
        <end position="191"/>
    </location>
</feature>
<dbReference type="GO" id="GO:2000300">
    <property type="term" value="P:regulation of synaptic vesicle exocytosis"/>
    <property type="evidence" value="ECO:0007669"/>
    <property type="project" value="TreeGrafter"/>
</dbReference>
<proteinExistence type="predicted"/>
<feature type="domain" description="FYVE-type" evidence="14">
    <location>
        <begin position="83"/>
        <end position="143"/>
    </location>
</feature>
<keyword evidence="17" id="KW-1185">Reference proteome</keyword>
<dbReference type="PROSITE" id="PS50106">
    <property type="entry name" value="PDZ"/>
    <property type="match status" value="1"/>
</dbReference>
<dbReference type="InterPro" id="IPR036034">
    <property type="entry name" value="PDZ_sf"/>
</dbReference>
<feature type="region of interest" description="Disordered" evidence="11">
    <location>
        <begin position="155"/>
        <end position="452"/>
    </location>
</feature>
<dbReference type="Gene3D" id="2.60.40.150">
    <property type="entry name" value="C2 domain"/>
    <property type="match status" value="2"/>
</dbReference>
<keyword evidence="6" id="KW-0862">Zinc</keyword>
<feature type="region of interest" description="Disordered" evidence="11">
    <location>
        <begin position="673"/>
        <end position="697"/>
    </location>
</feature>
<evidence type="ECO:0000256" key="4">
    <source>
        <dbReference type="ARBA" id="ARBA00022771"/>
    </source>
</evidence>
<dbReference type="GO" id="GO:0006886">
    <property type="term" value="P:intracellular protein transport"/>
    <property type="evidence" value="ECO:0007669"/>
    <property type="project" value="InterPro"/>
</dbReference>
<evidence type="ECO:0000256" key="1">
    <source>
        <dbReference type="ARBA" id="ARBA00022553"/>
    </source>
</evidence>
<feature type="compositionally biased region" description="Polar residues" evidence="11">
    <location>
        <begin position="472"/>
        <end position="484"/>
    </location>
</feature>
<evidence type="ECO:0000256" key="11">
    <source>
        <dbReference type="SAM" id="MobiDB-lite"/>
    </source>
</evidence>
<dbReference type="PANTHER" id="PTHR12157:SF18">
    <property type="entry name" value="REGULATING SYNAPTIC MEMBRANE EXOCYTOSIS PROTEIN 1"/>
    <property type="match status" value="1"/>
</dbReference>
<keyword evidence="4 9" id="KW-0863">Zinc-finger</keyword>
<dbReference type="GO" id="GO:0044325">
    <property type="term" value="F:transmembrane transporter binding"/>
    <property type="evidence" value="ECO:0007669"/>
    <property type="project" value="TreeGrafter"/>
</dbReference>
<gene>
    <name evidence="16" type="primary">RIMS1</name>
</gene>
<dbReference type="Pfam" id="PF22601">
    <property type="entry name" value="RIM2a_ZnF"/>
    <property type="match status" value="1"/>
</dbReference>
<dbReference type="FunFam" id="2.60.40.150:FF:000001">
    <property type="entry name" value="Regulating synaptic membrane exocytosis 3, isoform CRA_a"/>
    <property type="match status" value="1"/>
</dbReference>
<feature type="domain" description="RabBD" evidence="15">
    <location>
        <begin position="22"/>
        <end position="155"/>
    </location>
</feature>
<dbReference type="FunFam" id="2.30.42.10:FF:000003">
    <property type="entry name" value="Regulating synaptic membrane exocytosis protein 1, putative"/>
    <property type="match status" value="1"/>
</dbReference>
<accession>A0A674HEE8</accession>
<dbReference type="InterPro" id="IPR017455">
    <property type="entry name" value="Znf_FYVE-rel"/>
</dbReference>
<dbReference type="PROSITE" id="PS50178">
    <property type="entry name" value="ZF_FYVE"/>
    <property type="match status" value="1"/>
</dbReference>
<dbReference type="InterPro" id="IPR013083">
    <property type="entry name" value="Znf_RING/FYVE/PHD"/>
</dbReference>
<evidence type="ECO:0000256" key="2">
    <source>
        <dbReference type="ARBA" id="ARBA00022723"/>
    </source>
</evidence>
<dbReference type="PANTHER" id="PTHR12157">
    <property type="entry name" value="REGULATING SYNAPTIC MEMBRANE EXOCYTOSIS PROTEIN"/>
    <property type="match status" value="1"/>
</dbReference>
<evidence type="ECO:0000256" key="7">
    <source>
        <dbReference type="ARBA" id="ARBA00023018"/>
    </source>
</evidence>
<evidence type="ECO:0000259" key="13">
    <source>
        <dbReference type="PROSITE" id="PS50106"/>
    </source>
</evidence>
<keyword evidence="5" id="KW-0221">Differentiation</keyword>
<dbReference type="InterPro" id="IPR054386">
    <property type="entry name" value="RIM_Znf"/>
</dbReference>
<dbReference type="GeneID" id="100218218"/>
<feature type="compositionally biased region" description="Low complexity" evidence="11">
    <location>
        <begin position="675"/>
        <end position="691"/>
    </location>
</feature>
<dbReference type="GO" id="GO:0050806">
    <property type="term" value="P:positive regulation of synaptic transmission"/>
    <property type="evidence" value="ECO:0007669"/>
    <property type="project" value="TreeGrafter"/>
</dbReference>
<dbReference type="InterPro" id="IPR010911">
    <property type="entry name" value="Rab_BD"/>
</dbReference>
<evidence type="ECO:0000313" key="17">
    <source>
        <dbReference type="Proteomes" id="UP000007754"/>
    </source>
</evidence>
<dbReference type="InterPro" id="IPR035892">
    <property type="entry name" value="C2_domain_sf"/>
</dbReference>
<feature type="region of interest" description="Disordered" evidence="11">
    <location>
        <begin position="845"/>
        <end position="993"/>
    </location>
</feature>
<feature type="domain" description="PDZ" evidence="13">
    <location>
        <begin position="580"/>
        <end position="666"/>
    </location>
</feature>
<reference evidence="16" key="3">
    <citation type="submission" date="2025-09" db="UniProtKB">
        <authorList>
            <consortium name="Ensembl"/>
        </authorList>
    </citation>
    <scope>IDENTIFICATION</scope>
</reference>
<feature type="compositionally biased region" description="Polar residues" evidence="11">
    <location>
        <begin position="161"/>
        <end position="177"/>
    </location>
</feature>
<comment type="subcellular location">
    <subcellularLocation>
        <location evidence="8">Synapse</location>
    </subcellularLocation>
</comment>
<dbReference type="SMART" id="SM00239">
    <property type="entry name" value="C2"/>
    <property type="match status" value="2"/>
</dbReference>
<feature type="compositionally biased region" description="Polar residues" evidence="11">
    <location>
        <begin position="1049"/>
        <end position="1065"/>
    </location>
</feature>
<feature type="region of interest" description="Disordered" evidence="11">
    <location>
        <begin position="1132"/>
        <end position="1195"/>
    </location>
</feature>
<feature type="compositionally biased region" description="Basic residues" evidence="11">
    <location>
        <begin position="490"/>
        <end position="502"/>
    </location>
</feature>
<dbReference type="GO" id="GO:0031267">
    <property type="term" value="F:small GTPase binding"/>
    <property type="evidence" value="ECO:0007669"/>
    <property type="project" value="InterPro"/>
</dbReference>
<sequence length="1492" mass="167516">MSSSVGPRGPRPPTVPPPMQELPDLSHLTEEERNIIMAVMDRQKEEEEKEEAMLKRLHQQFESYKEQVRKIGEEARRYQGEHKDDAPTCGICHKTKFADGCGHLCSYCRTKFCARCGGRVSLRSNNEDKVVMWVCNLCRKQQEILTKSGAWFFGSGPQPSPSQDGTLSDTATGASSDTPREKKARLQERSRSQTPLSTAAASSQEISSSSVQPDRRKGAEVSQPAMGPDQKQASRSRSEPPKERKKAVLVSDQNGKGVKSERKRVPKSSLQKEGPTDDRERKERHEGRRLEKGKSQDYPDLPEKPEEGNVPDDEKQRKEDEYHTRYRSDPNLARYPVKPHPEEQQMRMHAKVSKARHERRHSDVALPHTEMEEAEVPENKLGKRSQLQGTQDRKSLVETQRSYSIDRTGDVRISVSKQLTNHSPPTPRHSPVPIEHVEYKNHDSFIKQSRLDPSSAILMRKAKREKMETMLRNDSLSSDQSESVRPSPPKPHRAKRGGKKRQMSVSSSEEEGASTPEYTSCEDVEIESESVSEKGDLDYYWLDPATWHSRETSPISSHPVTWQPSKEGDRLIGRVILNKRTTMPKESGALLGLKVVGGKMTELGRLGAFITKVKKGSLADVVGHLRAGDEVLEWNGKPLPGATNEEVYNIILESKSEPQVEIIVSRPIGDIPRIPETSHPPLESSSSSFESQKMERPSISVISPTSPGALRDAPQVLPGQLSVKLWYDKVGHQLIVNVLQATDLPPRVDGRPRNPYVKMYFLPDRSDKSKRRTKTVKKSLEPKWNQTFLYSHVHRRDFRERMLEITVWDQPRVQEEESEFLGEILIELETALLDDEPHWYKLQTHDESSLPLPQPSPFMPRRHVHGGESTSKKLQRSRPISDSDISDFDVDDGIGVVPPVGYRPSTRESKSTTLTVPEQQRATTHHRSRSVSPHRGDDQGRPRSRLPNVPLQRSLDEIHQMRRSRSPTRHHDASRTPVDYRSREMDSQYLSDQESELLMLPRAKRGRSAECLHTISELQPSLDRARSASTNCLRPDTSLHSPERERTHQQGSPTQSPPADTSFSSRRGRQLPQVPVRSGSIEQASLVVEERTRQMKMKVHRYNQTSGSGSSQEHEREQYTKYNIQTDQYRSCDNVSAKSSDSDVSDVSAISRTSSASRLSSTSFMSEQSERPRGRISTFTPKMQGRRMGTSGRITKSTSVSGEMYKLEHIDGSQSDTAVGMVGTGGKKRRSSFSAKVVAIVSRRSRSTSQLSQTEAGSKKLKSTIQRSTETGMAAEMRSRMVRQPSRESTDGSINSYSSEGNLIFPGVRLGADSQFSDFLDGLGPAQLVGRQTLATPAMGDIQIGMVDKKGQLEVEVIRARGLTQKPGSKSTPAPYVKVYLLENGACIAKKKTRIARKTLDPLYQQTLVFEESPQGKVLQVIVWGDYGRMDHKCFMGVAQILLEELDLSSVVIGWYKLFPPSSLVDPTLTPLTRRASQSSLESSTGPPCIRS</sequence>
<dbReference type="GO" id="GO:0042391">
    <property type="term" value="P:regulation of membrane potential"/>
    <property type="evidence" value="ECO:0007669"/>
    <property type="project" value="TreeGrafter"/>
</dbReference>
<dbReference type="FunFam" id="3.30.40.10:FF:000044">
    <property type="entry name" value="Regulating synaptic membrane exocytosis protein 2"/>
    <property type="match status" value="1"/>
</dbReference>
<protein>
    <submittedName>
        <fullName evidence="16">Regulating synaptic membrane exocytosis 1</fullName>
    </submittedName>
</protein>
<dbReference type="InterPro" id="IPR001478">
    <property type="entry name" value="PDZ"/>
</dbReference>
<feature type="region of interest" description="Disordered" evidence="11">
    <location>
        <begin position="1"/>
        <end position="28"/>
    </location>
</feature>
<keyword evidence="3" id="KW-0677">Repeat</keyword>
<keyword evidence="7" id="KW-0770">Synapse</keyword>
<feature type="compositionally biased region" description="Basic residues" evidence="11">
    <location>
        <begin position="348"/>
        <end position="359"/>
    </location>
</feature>
<feature type="region of interest" description="Disordered" evidence="11">
    <location>
        <begin position="469"/>
        <end position="530"/>
    </location>
</feature>
<dbReference type="SUPFAM" id="SSF50156">
    <property type="entry name" value="PDZ domain-like"/>
    <property type="match status" value="1"/>
</dbReference>
<dbReference type="GO" id="GO:0048791">
    <property type="term" value="P:calcium ion-regulated exocytosis of neurotransmitter"/>
    <property type="evidence" value="ECO:0007669"/>
    <property type="project" value="TreeGrafter"/>
</dbReference>
<dbReference type="SUPFAM" id="SSF49562">
    <property type="entry name" value="C2 domain (Calcium/lipid-binding domain, CaLB)"/>
    <property type="match status" value="2"/>
</dbReference>
<name>A0A674HEE8_TAEGU</name>
<keyword evidence="10" id="KW-0175">Coiled coil</keyword>
<dbReference type="PROSITE" id="PS50004">
    <property type="entry name" value="C2"/>
    <property type="match status" value="2"/>
</dbReference>
<dbReference type="InterPro" id="IPR000008">
    <property type="entry name" value="C2_dom"/>
</dbReference>
<dbReference type="GO" id="GO:0048788">
    <property type="term" value="C:cytoskeleton of presynaptic active zone"/>
    <property type="evidence" value="ECO:0007669"/>
    <property type="project" value="TreeGrafter"/>
</dbReference>